<reference evidence="2" key="1">
    <citation type="journal article" date="2019" name="PLoS Negl. Trop. Dis.">
        <title>Revisiting the worldwide diversity of Leptospira species in the environment.</title>
        <authorList>
            <person name="Vincent A.T."/>
            <person name="Schiettekatte O."/>
            <person name="Bourhy P."/>
            <person name="Veyrier F.J."/>
            <person name="Picardeau M."/>
        </authorList>
    </citation>
    <scope>NUCLEOTIDE SEQUENCE [LARGE SCALE GENOMIC DNA]</scope>
    <source>
        <strain evidence="2">201800277</strain>
    </source>
</reference>
<gene>
    <name evidence="2" type="ORF">EHQ30_09740</name>
</gene>
<protein>
    <recommendedName>
        <fullName evidence="4">Soluble ligand binding domain-containing protein</fullName>
    </recommendedName>
</protein>
<dbReference type="RefSeq" id="WP_100791291.1">
    <property type="nucleotide sequence ID" value="NZ_NPDQ01000006.1"/>
</dbReference>
<proteinExistence type="predicted"/>
<dbReference type="AlphaFoldDB" id="A0A2M9XZ78"/>
<sequence>MAIDWIRRSVLVTILIAGFYYLKENPDLRKSIYSEKPIRVKIEGPVLHPGFYSLDAGSNGKDLIEVAGGYVPGTQIKTEDSILEQPLEDGQILNLGKR</sequence>
<dbReference type="Proteomes" id="UP000297891">
    <property type="component" value="Unassembled WGS sequence"/>
</dbReference>
<evidence type="ECO:0008006" key="4">
    <source>
        <dbReference type="Google" id="ProtNLM"/>
    </source>
</evidence>
<keyword evidence="1" id="KW-0812">Transmembrane</keyword>
<keyword evidence="3" id="KW-1185">Reference proteome</keyword>
<comment type="caution">
    <text evidence="2">The sequence shown here is derived from an EMBL/GenBank/DDBJ whole genome shotgun (WGS) entry which is preliminary data.</text>
</comment>
<dbReference type="EMBL" id="RQFP01000001">
    <property type="protein sequence ID" value="TGK96850.1"/>
    <property type="molecule type" value="Genomic_DNA"/>
</dbReference>
<feature type="transmembrane region" description="Helical" evidence="1">
    <location>
        <begin position="6"/>
        <end position="22"/>
    </location>
</feature>
<evidence type="ECO:0000313" key="3">
    <source>
        <dbReference type="Proteomes" id="UP000297891"/>
    </source>
</evidence>
<evidence type="ECO:0000313" key="2">
    <source>
        <dbReference type="EMBL" id="TGK96850.1"/>
    </source>
</evidence>
<keyword evidence="1" id="KW-0472">Membrane</keyword>
<evidence type="ECO:0000256" key="1">
    <source>
        <dbReference type="SAM" id="Phobius"/>
    </source>
</evidence>
<organism evidence="2 3">
    <name type="scientific">Leptospira brenneri</name>
    <dbReference type="NCBI Taxonomy" id="2023182"/>
    <lineage>
        <taxon>Bacteria</taxon>
        <taxon>Pseudomonadati</taxon>
        <taxon>Spirochaetota</taxon>
        <taxon>Spirochaetia</taxon>
        <taxon>Leptospirales</taxon>
        <taxon>Leptospiraceae</taxon>
        <taxon>Leptospira</taxon>
    </lineage>
</organism>
<name>A0A2M9XZ78_9LEPT</name>
<keyword evidence="1" id="KW-1133">Transmembrane helix</keyword>
<accession>A0A2M9XZ78</accession>
<dbReference type="OrthoDB" id="9790239at2"/>